<evidence type="ECO:0000256" key="6">
    <source>
        <dbReference type="ARBA" id="ARBA00022692"/>
    </source>
</evidence>
<proteinExistence type="inferred from homology"/>
<comment type="similarity">
    <text evidence="2">Belongs to the UDP-glycosyltransferase family.</text>
</comment>
<dbReference type="Pfam" id="PF00201">
    <property type="entry name" value="UDPGT"/>
    <property type="match status" value="1"/>
</dbReference>
<evidence type="ECO:0000256" key="2">
    <source>
        <dbReference type="ARBA" id="ARBA00009995"/>
    </source>
</evidence>
<evidence type="ECO:0000256" key="7">
    <source>
        <dbReference type="ARBA" id="ARBA00022729"/>
    </source>
</evidence>
<dbReference type="InterPro" id="IPR002213">
    <property type="entry name" value="UDP_glucos_trans"/>
</dbReference>
<dbReference type="EMBL" id="JOJR01000052">
    <property type="protein sequence ID" value="RCN48018.1"/>
    <property type="molecule type" value="Genomic_DNA"/>
</dbReference>
<evidence type="ECO:0000256" key="10">
    <source>
        <dbReference type="ARBA" id="ARBA00023180"/>
    </source>
</evidence>
<evidence type="ECO:0000313" key="12">
    <source>
        <dbReference type="EMBL" id="RCN48018.1"/>
    </source>
</evidence>
<dbReference type="InterPro" id="IPR050271">
    <property type="entry name" value="UDP-glycosyltransferase"/>
</dbReference>
<dbReference type="PANTHER" id="PTHR48043">
    <property type="entry name" value="EG:EG0003.4 PROTEIN-RELATED"/>
    <property type="match status" value="1"/>
</dbReference>
<dbReference type="Gene3D" id="3.40.50.2000">
    <property type="entry name" value="Glycogen Phosphorylase B"/>
    <property type="match status" value="1"/>
</dbReference>
<gene>
    <name evidence="12" type="ORF">ANCCAN_05844</name>
</gene>
<evidence type="ECO:0000256" key="11">
    <source>
        <dbReference type="ARBA" id="ARBA00047475"/>
    </source>
</evidence>
<dbReference type="SUPFAM" id="SSF53756">
    <property type="entry name" value="UDP-Glycosyltransferase/glycogen phosphorylase"/>
    <property type="match status" value="1"/>
</dbReference>
<keyword evidence="10" id="KW-0325">Glycoprotein</keyword>
<comment type="subcellular location">
    <subcellularLocation>
        <location evidence="1">Membrane</location>
        <topology evidence="1">Single-pass membrane protein</topology>
    </subcellularLocation>
</comment>
<dbReference type="OrthoDB" id="5835829at2759"/>
<reference evidence="12 13" key="1">
    <citation type="submission" date="2014-10" db="EMBL/GenBank/DDBJ databases">
        <title>Draft genome of the hookworm Ancylostoma caninum.</title>
        <authorList>
            <person name="Mitreva M."/>
        </authorList>
    </citation>
    <scope>NUCLEOTIDE SEQUENCE [LARGE SCALE GENOMIC DNA]</scope>
    <source>
        <strain evidence="12 13">Baltimore</strain>
    </source>
</reference>
<comment type="catalytic activity">
    <reaction evidence="11">
        <text>glucuronate acceptor + UDP-alpha-D-glucuronate = acceptor beta-D-glucuronoside + UDP + H(+)</text>
        <dbReference type="Rhea" id="RHEA:21032"/>
        <dbReference type="ChEBI" id="CHEBI:15378"/>
        <dbReference type="ChEBI" id="CHEBI:58052"/>
        <dbReference type="ChEBI" id="CHEBI:58223"/>
        <dbReference type="ChEBI" id="CHEBI:132367"/>
        <dbReference type="ChEBI" id="CHEBI:132368"/>
        <dbReference type="EC" id="2.4.1.17"/>
    </reaction>
</comment>
<evidence type="ECO:0000313" key="13">
    <source>
        <dbReference type="Proteomes" id="UP000252519"/>
    </source>
</evidence>
<keyword evidence="9" id="KW-0472">Membrane</keyword>
<accession>A0A368GWS5</accession>
<dbReference type="CDD" id="cd03784">
    <property type="entry name" value="GT1_Gtf-like"/>
    <property type="match status" value="1"/>
</dbReference>
<dbReference type="AlphaFoldDB" id="A0A368GWS5"/>
<keyword evidence="4" id="KW-0328">Glycosyltransferase</keyword>
<comment type="caution">
    <text evidence="12">The sequence shown here is derived from an EMBL/GenBank/DDBJ whole genome shotgun (WGS) entry which is preliminary data.</text>
</comment>
<evidence type="ECO:0000256" key="4">
    <source>
        <dbReference type="ARBA" id="ARBA00022676"/>
    </source>
</evidence>
<dbReference type="EC" id="2.4.1.17" evidence="3"/>
<evidence type="ECO:0000256" key="8">
    <source>
        <dbReference type="ARBA" id="ARBA00022989"/>
    </source>
</evidence>
<evidence type="ECO:0000256" key="1">
    <source>
        <dbReference type="ARBA" id="ARBA00004167"/>
    </source>
</evidence>
<organism evidence="12 13">
    <name type="scientific">Ancylostoma caninum</name>
    <name type="common">Dog hookworm</name>
    <dbReference type="NCBI Taxonomy" id="29170"/>
    <lineage>
        <taxon>Eukaryota</taxon>
        <taxon>Metazoa</taxon>
        <taxon>Ecdysozoa</taxon>
        <taxon>Nematoda</taxon>
        <taxon>Chromadorea</taxon>
        <taxon>Rhabditida</taxon>
        <taxon>Rhabditina</taxon>
        <taxon>Rhabditomorpha</taxon>
        <taxon>Strongyloidea</taxon>
        <taxon>Ancylostomatidae</taxon>
        <taxon>Ancylostomatinae</taxon>
        <taxon>Ancylostoma</taxon>
    </lineage>
</organism>
<dbReference type="STRING" id="29170.A0A368GWS5"/>
<name>A0A368GWS5_ANCCA</name>
<dbReference type="Proteomes" id="UP000252519">
    <property type="component" value="Unassembled WGS sequence"/>
</dbReference>
<dbReference type="PANTHER" id="PTHR48043:SF119">
    <property type="entry name" value="UDP-GLUCURONOSYLTRANSFERASE"/>
    <property type="match status" value="1"/>
</dbReference>
<keyword evidence="8" id="KW-1133">Transmembrane helix</keyword>
<evidence type="ECO:0000256" key="9">
    <source>
        <dbReference type="ARBA" id="ARBA00023136"/>
    </source>
</evidence>
<dbReference type="GO" id="GO:0016020">
    <property type="term" value="C:membrane"/>
    <property type="evidence" value="ECO:0007669"/>
    <property type="project" value="UniProtKB-SubCell"/>
</dbReference>
<protein>
    <recommendedName>
        <fullName evidence="3">glucuronosyltransferase</fullName>
        <ecNumber evidence="3">2.4.1.17</ecNumber>
    </recommendedName>
</protein>
<keyword evidence="7" id="KW-0732">Signal</keyword>
<sequence>MARKSLGPLGRGVHSFETVLSADQKTNDMMSVDKVFWFLEMAPEMFESPHRIGLEYLGFCLEDEVFRKIMRTPYDLVILDEMFSTAQGSMALKMRKEFGSKVATFTTTDLSSAFSMHRGISRNPVISPNYYTKGYDMQSFDVRDFWGRLKTIRDVIVEQYVINIAANNWLMKAGELLNTSSSYWELFEASYGTFMDFPSRYAYPASYSSSIIHVGEHCQEPNELPSDLREFVEDPSSKGTIYIAFGSIVSWGVSPPEVIAMFFDVLNSLTSYRIIFSYGGPEVKDLKSHVKIVAWAPQNDILSHNKTILFFTHGGLKSIKEGICSNTAMLFLPFFADQPRNALFARELGIAEVIYKKNITREELSFKINAVLTDPSYGLRTQKVSFSSILRRQYLDHVADPLDYGYRWAMRFIKLTDHHKVYYKNRGRLLSWVSFLYLDASVGLSLLCVMISG</sequence>
<dbReference type="GO" id="GO:0015020">
    <property type="term" value="F:glucuronosyltransferase activity"/>
    <property type="evidence" value="ECO:0007669"/>
    <property type="project" value="UniProtKB-EC"/>
</dbReference>
<keyword evidence="13" id="KW-1185">Reference proteome</keyword>
<evidence type="ECO:0000256" key="3">
    <source>
        <dbReference type="ARBA" id="ARBA00012544"/>
    </source>
</evidence>
<dbReference type="FunFam" id="3.40.50.2000:FF:000118">
    <property type="entry name" value="UDP-glucuronosyltransferase"/>
    <property type="match status" value="1"/>
</dbReference>
<keyword evidence="5 12" id="KW-0808">Transferase</keyword>
<evidence type="ECO:0000256" key="5">
    <source>
        <dbReference type="ARBA" id="ARBA00022679"/>
    </source>
</evidence>
<keyword evidence="6" id="KW-0812">Transmembrane</keyword>